<evidence type="ECO:0000313" key="3">
    <source>
        <dbReference type="Proteomes" id="UP000029121"/>
    </source>
</evidence>
<dbReference type="OrthoDB" id="1030839at2759"/>
<dbReference type="KEGG" id="crb:17894864"/>
<feature type="signal peptide" evidence="1">
    <location>
        <begin position="1"/>
        <end position="23"/>
    </location>
</feature>
<dbReference type="PROSITE" id="PS51257">
    <property type="entry name" value="PROKAR_LIPOPROTEIN"/>
    <property type="match status" value="1"/>
</dbReference>
<name>R0I8F5_9BRAS</name>
<reference evidence="3" key="1">
    <citation type="journal article" date="2013" name="Nat. Genet.">
        <title>The Capsella rubella genome and the genomic consequences of rapid mating system evolution.</title>
        <authorList>
            <person name="Slotte T."/>
            <person name="Hazzouri K.M."/>
            <person name="Agren J.A."/>
            <person name="Koenig D."/>
            <person name="Maumus F."/>
            <person name="Guo Y.L."/>
            <person name="Steige K."/>
            <person name="Platts A.E."/>
            <person name="Escobar J.S."/>
            <person name="Newman L.K."/>
            <person name="Wang W."/>
            <person name="Mandakova T."/>
            <person name="Vello E."/>
            <person name="Smith L.M."/>
            <person name="Henz S.R."/>
            <person name="Steffen J."/>
            <person name="Takuno S."/>
            <person name="Brandvain Y."/>
            <person name="Coop G."/>
            <person name="Andolfatto P."/>
            <person name="Hu T.T."/>
            <person name="Blanchette M."/>
            <person name="Clark R.M."/>
            <person name="Quesneville H."/>
            <person name="Nordborg M."/>
            <person name="Gaut B.S."/>
            <person name="Lysak M.A."/>
            <person name="Jenkins J."/>
            <person name="Grimwood J."/>
            <person name="Chapman J."/>
            <person name="Prochnik S."/>
            <person name="Shu S."/>
            <person name="Rokhsar D."/>
            <person name="Schmutz J."/>
            <person name="Weigel D."/>
            <person name="Wright S.I."/>
        </authorList>
    </citation>
    <scope>NUCLEOTIDE SEQUENCE [LARGE SCALE GENOMIC DNA]</scope>
    <source>
        <strain evidence="3">cv. Monte Gargano</strain>
    </source>
</reference>
<evidence type="ECO:0000313" key="2">
    <source>
        <dbReference type="EMBL" id="EOA34380.1"/>
    </source>
</evidence>
<dbReference type="EMBL" id="KB870806">
    <property type="protein sequence ID" value="EOA34380.1"/>
    <property type="molecule type" value="Genomic_DNA"/>
</dbReference>
<accession>R0I8F5</accession>
<keyword evidence="1" id="KW-0732">Signal</keyword>
<protein>
    <recommendedName>
        <fullName evidence="4">Defensin-like protein</fullName>
    </recommendedName>
</protein>
<proteinExistence type="predicted"/>
<dbReference type="Proteomes" id="UP000029121">
    <property type="component" value="Unassembled WGS sequence"/>
</dbReference>
<feature type="chain" id="PRO_5004342923" description="Defensin-like protein" evidence="1">
    <location>
        <begin position="24"/>
        <end position="83"/>
    </location>
</feature>
<keyword evidence="3" id="KW-1185">Reference proteome</keyword>
<dbReference type="AlphaFoldDB" id="R0I8F5"/>
<evidence type="ECO:0008006" key="4">
    <source>
        <dbReference type="Google" id="ProtNLM"/>
    </source>
</evidence>
<evidence type="ECO:0000256" key="1">
    <source>
        <dbReference type="SAM" id="SignalP"/>
    </source>
</evidence>
<gene>
    <name evidence="2" type="ORF">CARUB_v10021905mg</name>
</gene>
<organism evidence="2 3">
    <name type="scientific">Capsella rubella</name>
    <dbReference type="NCBI Taxonomy" id="81985"/>
    <lineage>
        <taxon>Eukaryota</taxon>
        <taxon>Viridiplantae</taxon>
        <taxon>Streptophyta</taxon>
        <taxon>Embryophyta</taxon>
        <taxon>Tracheophyta</taxon>
        <taxon>Spermatophyta</taxon>
        <taxon>Magnoliopsida</taxon>
        <taxon>eudicotyledons</taxon>
        <taxon>Gunneridae</taxon>
        <taxon>Pentapetalae</taxon>
        <taxon>rosids</taxon>
        <taxon>malvids</taxon>
        <taxon>Brassicales</taxon>
        <taxon>Brassicaceae</taxon>
        <taxon>Camelineae</taxon>
        <taxon>Capsella</taxon>
    </lineage>
</organism>
<sequence>MVFMKVLFLAFLLSLSCLMEGEARISSGEMKDVITIQRGGSCNNDNTCHDVCPGCLVTRCIFKQCVCSNCYTPPTSLHVESHV</sequence>